<evidence type="ECO:0000313" key="6">
    <source>
        <dbReference type="Proteomes" id="UP001148614"/>
    </source>
</evidence>
<dbReference type="InterPro" id="IPR050936">
    <property type="entry name" value="AP-1-like"/>
</dbReference>
<evidence type="ECO:0000256" key="4">
    <source>
        <dbReference type="SAM" id="MobiDB-lite"/>
    </source>
</evidence>
<protein>
    <recommendedName>
        <fullName evidence="7">BZIP domain-containing protein</fullName>
    </recommendedName>
</protein>
<organism evidence="5 6">
    <name type="scientific">Xylaria arbuscula</name>
    <dbReference type="NCBI Taxonomy" id="114810"/>
    <lineage>
        <taxon>Eukaryota</taxon>
        <taxon>Fungi</taxon>
        <taxon>Dikarya</taxon>
        <taxon>Ascomycota</taxon>
        <taxon>Pezizomycotina</taxon>
        <taxon>Sordariomycetes</taxon>
        <taxon>Xylariomycetidae</taxon>
        <taxon>Xylariales</taxon>
        <taxon>Xylariaceae</taxon>
        <taxon>Xylaria</taxon>
    </lineage>
</organism>
<keyword evidence="3" id="KW-0175">Coiled coil</keyword>
<comment type="caution">
    <text evidence="5">The sequence shown here is derived from an EMBL/GenBank/DDBJ whole genome shotgun (WGS) entry which is preliminary data.</text>
</comment>
<dbReference type="EMBL" id="JANPWZ010002126">
    <property type="protein sequence ID" value="KAJ3561140.1"/>
    <property type="molecule type" value="Genomic_DNA"/>
</dbReference>
<gene>
    <name evidence="5" type="ORF">NPX13_g9059</name>
</gene>
<dbReference type="InterPro" id="IPR046347">
    <property type="entry name" value="bZIP_sf"/>
</dbReference>
<feature type="coiled-coil region" evidence="3">
    <location>
        <begin position="87"/>
        <end position="114"/>
    </location>
</feature>
<feature type="region of interest" description="Disordered" evidence="4">
    <location>
        <begin position="1"/>
        <end position="20"/>
    </location>
</feature>
<dbReference type="Proteomes" id="UP001148614">
    <property type="component" value="Unassembled WGS sequence"/>
</dbReference>
<feature type="compositionally biased region" description="Basic residues" evidence="4">
    <location>
        <begin position="56"/>
        <end position="75"/>
    </location>
</feature>
<dbReference type="GO" id="GO:0001228">
    <property type="term" value="F:DNA-binding transcription activator activity, RNA polymerase II-specific"/>
    <property type="evidence" value="ECO:0007669"/>
    <property type="project" value="TreeGrafter"/>
</dbReference>
<name>A0A9W8N7K1_9PEZI</name>
<comment type="subcellular location">
    <subcellularLocation>
        <location evidence="1">Nucleus</location>
    </subcellularLocation>
</comment>
<dbReference type="PANTHER" id="PTHR40621:SF6">
    <property type="entry name" value="AP-1-LIKE TRANSCRIPTION FACTOR YAP1-RELATED"/>
    <property type="match status" value="1"/>
</dbReference>
<proteinExistence type="predicted"/>
<dbReference type="CDD" id="cd14688">
    <property type="entry name" value="bZIP_YAP"/>
    <property type="match status" value="1"/>
</dbReference>
<reference evidence="5" key="1">
    <citation type="submission" date="2022-07" db="EMBL/GenBank/DDBJ databases">
        <title>Genome Sequence of Xylaria arbuscula.</title>
        <authorList>
            <person name="Buettner E."/>
        </authorList>
    </citation>
    <scope>NUCLEOTIDE SEQUENCE</scope>
    <source>
        <strain evidence="5">VT107</strain>
    </source>
</reference>
<dbReference type="GO" id="GO:0090575">
    <property type="term" value="C:RNA polymerase II transcription regulator complex"/>
    <property type="evidence" value="ECO:0007669"/>
    <property type="project" value="TreeGrafter"/>
</dbReference>
<dbReference type="VEuPathDB" id="FungiDB:F4678DRAFT_450068"/>
<feature type="compositionally biased region" description="Polar residues" evidence="4">
    <location>
        <begin position="28"/>
        <end position="47"/>
    </location>
</feature>
<sequence length="292" mass="31571">MPDSQPDSERPSFAGYWKRSKDEQAAQNLTFVSSKLGQAQDENTAPTELQGDAKAKARRQQVRNAQRQHRQRKANYTKQLEMDVTKLRDDTVAVARVEKELEDLRSQNGLVRSQLAAGDGTRTAAGAAAGAPEASPSVDLMANMLFSTTFAPNYTVSLDMMEDLGTPAYQISRPSPSVPETSAGSIATYSNATETFSGSGTTPASTVGTSVEDVAAMEMTLSEEQIDRVINFILAAAKRALLRLHEHQRHFFIFPIYGSTQGNPSRIPTTTPTTAAAAAPTARLVLTRPHAD</sequence>
<evidence type="ECO:0000256" key="3">
    <source>
        <dbReference type="SAM" id="Coils"/>
    </source>
</evidence>
<evidence type="ECO:0000256" key="1">
    <source>
        <dbReference type="ARBA" id="ARBA00004123"/>
    </source>
</evidence>
<evidence type="ECO:0008006" key="7">
    <source>
        <dbReference type="Google" id="ProtNLM"/>
    </source>
</evidence>
<evidence type="ECO:0000256" key="2">
    <source>
        <dbReference type="ARBA" id="ARBA00023242"/>
    </source>
</evidence>
<dbReference type="Gene3D" id="1.20.5.170">
    <property type="match status" value="1"/>
</dbReference>
<evidence type="ECO:0000313" key="5">
    <source>
        <dbReference type="EMBL" id="KAJ3561140.1"/>
    </source>
</evidence>
<dbReference type="GO" id="GO:0000976">
    <property type="term" value="F:transcription cis-regulatory region binding"/>
    <property type="evidence" value="ECO:0007669"/>
    <property type="project" value="InterPro"/>
</dbReference>
<dbReference type="SUPFAM" id="SSF57959">
    <property type="entry name" value="Leucine zipper domain"/>
    <property type="match status" value="1"/>
</dbReference>
<keyword evidence="2" id="KW-0539">Nucleus</keyword>
<dbReference type="PANTHER" id="PTHR40621">
    <property type="entry name" value="TRANSCRIPTION FACTOR KAPC-RELATED"/>
    <property type="match status" value="1"/>
</dbReference>
<keyword evidence="6" id="KW-1185">Reference proteome</keyword>
<dbReference type="AlphaFoldDB" id="A0A9W8N7K1"/>
<accession>A0A9W8N7K1</accession>
<feature type="region of interest" description="Disordered" evidence="4">
    <location>
        <begin position="28"/>
        <end position="75"/>
    </location>
</feature>